<gene>
    <name evidence="1" type="primary">rspV</name>
    <name evidence="1" type="ORF">NCTC10392_01118</name>
</gene>
<evidence type="ECO:0000313" key="2">
    <source>
        <dbReference type="Proteomes" id="UP000255125"/>
    </source>
</evidence>
<sequence>MGLPDDDVRRQVFLDNLVSGNVAYQPLCTGIGLCRLNASRKPGLALQIAPEALQAGQLERVLERRFAHAVVFDGCFVYLDTKGCLVIWHALAPNDQSVDDIIGRMLSLAKLETLDVYRAP</sequence>
<dbReference type="KEGG" id="pfn:HZ99_22715"/>
<dbReference type="OrthoDB" id="7017184at2"/>
<name>A0A379I8I3_PSEFL</name>
<reference evidence="1 2" key="1">
    <citation type="submission" date="2018-06" db="EMBL/GenBank/DDBJ databases">
        <authorList>
            <consortium name="Pathogen Informatics"/>
            <person name="Doyle S."/>
        </authorList>
    </citation>
    <scope>NUCLEOTIDE SEQUENCE [LARGE SCALE GENOMIC DNA]</scope>
    <source>
        <strain evidence="1 2">NCTC10392</strain>
    </source>
</reference>
<dbReference type="Proteomes" id="UP000255125">
    <property type="component" value="Unassembled WGS sequence"/>
</dbReference>
<evidence type="ECO:0000313" key="1">
    <source>
        <dbReference type="EMBL" id="SUD29173.1"/>
    </source>
</evidence>
<protein>
    <submittedName>
        <fullName evidence="1">Type III secretion system negative regulatory protein RspV</fullName>
    </submittedName>
</protein>
<accession>A0A379I8I3</accession>
<dbReference type="EMBL" id="UGUS01000002">
    <property type="protein sequence ID" value="SUD29173.1"/>
    <property type="molecule type" value="Genomic_DNA"/>
</dbReference>
<proteinExistence type="predicted"/>
<dbReference type="AlphaFoldDB" id="A0A379I8I3"/>
<organism evidence="1 2">
    <name type="scientific">Pseudomonas fluorescens</name>
    <dbReference type="NCBI Taxonomy" id="294"/>
    <lineage>
        <taxon>Bacteria</taxon>
        <taxon>Pseudomonadati</taxon>
        <taxon>Pseudomonadota</taxon>
        <taxon>Gammaproteobacteria</taxon>
        <taxon>Pseudomonadales</taxon>
        <taxon>Pseudomonadaceae</taxon>
        <taxon>Pseudomonas</taxon>
    </lineage>
</organism>